<feature type="domain" description="GLTSCR protein conserved" evidence="2">
    <location>
        <begin position="60"/>
        <end position="176"/>
    </location>
</feature>
<feature type="region of interest" description="Disordered" evidence="1">
    <location>
        <begin position="409"/>
        <end position="442"/>
    </location>
</feature>
<organism evidence="3 4">
    <name type="scientific">Paspalum notatum var. saurae</name>
    <dbReference type="NCBI Taxonomy" id="547442"/>
    <lineage>
        <taxon>Eukaryota</taxon>
        <taxon>Viridiplantae</taxon>
        <taxon>Streptophyta</taxon>
        <taxon>Embryophyta</taxon>
        <taxon>Tracheophyta</taxon>
        <taxon>Spermatophyta</taxon>
        <taxon>Magnoliopsida</taxon>
        <taxon>Liliopsida</taxon>
        <taxon>Poales</taxon>
        <taxon>Poaceae</taxon>
        <taxon>PACMAD clade</taxon>
        <taxon>Panicoideae</taxon>
        <taxon>Andropogonodae</taxon>
        <taxon>Paspaleae</taxon>
        <taxon>Paspalinae</taxon>
        <taxon>Paspalum</taxon>
    </lineage>
</organism>
<dbReference type="EMBL" id="CP144751">
    <property type="protein sequence ID" value="WVZ85371.1"/>
    <property type="molecule type" value="Genomic_DNA"/>
</dbReference>
<dbReference type="AlphaFoldDB" id="A0AAQ3X599"/>
<gene>
    <name evidence="3" type="ORF">U9M48_032308</name>
</gene>
<dbReference type="GO" id="GO:0016514">
    <property type="term" value="C:SWI/SNF complex"/>
    <property type="evidence" value="ECO:0007669"/>
    <property type="project" value="TreeGrafter"/>
</dbReference>
<dbReference type="Proteomes" id="UP001341281">
    <property type="component" value="Chromosome 07"/>
</dbReference>
<evidence type="ECO:0000259" key="2">
    <source>
        <dbReference type="Pfam" id="PF15249"/>
    </source>
</evidence>
<feature type="region of interest" description="Disordered" evidence="1">
    <location>
        <begin position="1"/>
        <end position="33"/>
    </location>
</feature>
<name>A0AAQ3X599_PASNO</name>
<feature type="compositionally biased region" description="Low complexity" evidence="1">
    <location>
        <begin position="415"/>
        <end position="431"/>
    </location>
</feature>
<keyword evidence="4" id="KW-1185">Reference proteome</keyword>
<dbReference type="Pfam" id="PF15249">
    <property type="entry name" value="GLTSCR1"/>
    <property type="match status" value="1"/>
</dbReference>
<reference evidence="3 4" key="1">
    <citation type="submission" date="2024-02" db="EMBL/GenBank/DDBJ databases">
        <title>High-quality chromosome-scale genome assembly of Pensacola bahiagrass (Paspalum notatum Flugge var. saurae).</title>
        <authorList>
            <person name="Vega J.M."/>
            <person name="Podio M."/>
            <person name="Orjuela J."/>
            <person name="Siena L.A."/>
            <person name="Pessino S.C."/>
            <person name="Combes M.C."/>
            <person name="Mariac C."/>
            <person name="Albertini E."/>
            <person name="Pupilli F."/>
            <person name="Ortiz J.P.A."/>
            <person name="Leblanc O."/>
        </authorList>
    </citation>
    <scope>NUCLEOTIDE SEQUENCE [LARGE SCALE GENOMIC DNA]</scope>
    <source>
        <strain evidence="3">R1</strain>
        <tissue evidence="3">Leaf</tissue>
    </source>
</reference>
<proteinExistence type="predicted"/>
<sequence length="442" mass="47082">MQQPPQQRGAALPPQGFVGAGMPSPQGIGSLASAAAQAQEQAIAEEAARTRAAEQMAFEDAWKALNPDFRTPFASVEDAVSRLLPYHVFADYEEEDDAIDATSGGNSSVTEISSAQKWEDDMGARVEVLVEHFEKQVLSFNLMAQHRAAGLTRTEERLLLERALHDDERRQSERLHAIIAQHQQREHQEAAARARQALAQAQAQAAGAWPAAVQPAALWQALAAAAVRGEGGSHGQAALAPAPAVAMQQQQQETLMTAGAWQALAAAATASRGEGGSSGQALVQAVMMQHMQRQRQQQQEEMMAAASRGDGGAPGVHAAMMQFMQQQNQQRQHEEMMAAVASRGEVAPSDLALAPPATLLRQLQLQQQQLDQVVAAGGWQMGGRQMYAATRGDGGSTSSQAAFAHALLQQPPGPVQEQGQASSAAAGMALLPWRGSAERREQ</sequence>
<protein>
    <recommendedName>
        <fullName evidence="2">GLTSCR protein conserved domain-containing protein</fullName>
    </recommendedName>
</protein>
<dbReference type="InterPro" id="IPR015671">
    <property type="entry name" value="GSCR1_dom"/>
</dbReference>
<evidence type="ECO:0000256" key="1">
    <source>
        <dbReference type="SAM" id="MobiDB-lite"/>
    </source>
</evidence>
<dbReference type="PANTHER" id="PTHR15572">
    <property type="entry name" value="GLIOMA TUMOR SUPPRESSOR CANDIDATE REGION GENE 1"/>
    <property type="match status" value="1"/>
</dbReference>
<evidence type="ECO:0000313" key="4">
    <source>
        <dbReference type="Proteomes" id="UP001341281"/>
    </source>
</evidence>
<accession>A0AAQ3X599</accession>
<dbReference type="PANTHER" id="PTHR15572:SF0">
    <property type="entry name" value="GLUTAMINE-RICH PROTEIN-RELATED"/>
    <property type="match status" value="1"/>
</dbReference>
<dbReference type="GO" id="GO:0045893">
    <property type="term" value="P:positive regulation of DNA-templated transcription"/>
    <property type="evidence" value="ECO:0007669"/>
    <property type="project" value="TreeGrafter"/>
</dbReference>
<dbReference type="InterPro" id="IPR052438">
    <property type="entry name" value="Chromatin_remod/trans_coact"/>
</dbReference>
<evidence type="ECO:0000313" key="3">
    <source>
        <dbReference type="EMBL" id="WVZ85371.1"/>
    </source>
</evidence>